<gene>
    <name evidence="3" type="ORF">Cst04h_02110</name>
    <name evidence="4" type="ORF">Cst04h_29010</name>
</gene>
<dbReference type="EMBL" id="BJLD01000001">
    <property type="protein sequence ID" value="GEA42041.1"/>
    <property type="molecule type" value="Genomic_DNA"/>
</dbReference>
<dbReference type="PANTHER" id="PTHR34135">
    <property type="entry name" value="LYSOZYME"/>
    <property type="match status" value="1"/>
</dbReference>
<dbReference type="CDD" id="cd00599">
    <property type="entry name" value="GH25_muramidase"/>
    <property type="match status" value="1"/>
</dbReference>
<name>A0ABC9ZJ61_CORST</name>
<accession>A0ABC9ZJ61</accession>
<evidence type="ECO:0000313" key="4">
    <source>
        <dbReference type="EMBL" id="GEA44731.1"/>
    </source>
</evidence>
<sequence length="536" mass="58127">MEKILPYSRNQVKQDTYYNCGPASSQNVILAATGKTIPESALAAGLGTTVNGTDYIGQFPRVLNAHIPGAAYKHRDVGTYPNAALKDVMWREMTGSINAGHGVIINIVAPPSNYPRAVAPSTESPRYGGGVVYHYIAALGYSDQGGRKLWIADSGFAPYGYWVSFDQICTLIVPKGYAYSTAGAKHPPAPVEHKPQAAGHILGIDISSWQNGMPLSRAKREGMEFVIVRTTDGTYRDTCYRSHILDAEQHGLLTMAYHYLRNPNEGSSIAQQVNTALDVMGDLKRPIWLDCETPAGLHVNHIREAKRLFEAAGVRVIGAYSYVPYWEGKIAPGEPATHEFGAFWVAAYGSNPDGSPSQVYAARGGDNAAQWNYPLGNQKPVLWQYGSKAEVAGFADVDVNAFRGTREDLQALITGKPTLKKEELELSNIDQKRIKLTLDQLAGPGTNSKGEPTFNGWSFDSVLAAAKKKQAANSGLTMVEMLVLNIDAQGKRADATDEALRALNESFTELIKAVGILNQTVEALADNKDPISPEVQ</sequence>
<dbReference type="PROSITE" id="PS51904">
    <property type="entry name" value="GLYCOSYL_HYDROL_F25_2"/>
    <property type="match status" value="1"/>
</dbReference>
<dbReference type="PANTHER" id="PTHR34135:SF2">
    <property type="entry name" value="LYSOZYME"/>
    <property type="match status" value="1"/>
</dbReference>
<comment type="similarity">
    <text evidence="1">Belongs to the glycosyl hydrolase 25 family.</text>
</comment>
<evidence type="ECO:0000313" key="5">
    <source>
        <dbReference type="Proteomes" id="UP000315234"/>
    </source>
</evidence>
<dbReference type="Pfam" id="PF13529">
    <property type="entry name" value="Peptidase_C39_2"/>
    <property type="match status" value="1"/>
</dbReference>
<dbReference type="InterPro" id="IPR017853">
    <property type="entry name" value="GH"/>
</dbReference>
<dbReference type="AlphaFoldDB" id="A0ABC9ZJ61"/>
<dbReference type="InterPro" id="IPR002053">
    <property type="entry name" value="Glyco_hydro_25"/>
</dbReference>
<dbReference type="InterPro" id="IPR039564">
    <property type="entry name" value="Peptidase_C39-like"/>
</dbReference>
<comment type="caution">
    <text evidence="3">The sequence shown here is derived from an EMBL/GenBank/DDBJ whole genome shotgun (WGS) entry which is preliminary data.</text>
</comment>
<evidence type="ECO:0000256" key="1">
    <source>
        <dbReference type="ARBA" id="ARBA00010646"/>
    </source>
</evidence>
<proteinExistence type="inferred from homology"/>
<organism evidence="3 5">
    <name type="scientific">Corynebacterium striatum</name>
    <dbReference type="NCBI Taxonomy" id="43770"/>
    <lineage>
        <taxon>Bacteria</taxon>
        <taxon>Bacillati</taxon>
        <taxon>Actinomycetota</taxon>
        <taxon>Actinomycetes</taxon>
        <taxon>Mycobacteriales</taxon>
        <taxon>Corynebacteriaceae</taxon>
        <taxon>Corynebacterium</taxon>
    </lineage>
</organism>
<evidence type="ECO:0000313" key="3">
    <source>
        <dbReference type="EMBL" id="GEA42041.1"/>
    </source>
</evidence>
<dbReference type="Gene3D" id="3.20.20.80">
    <property type="entry name" value="Glycosidases"/>
    <property type="match status" value="1"/>
</dbReference>
<dbReference type="Proteomes" id="UP000315234">
    <property type="component" value="Unassembled WGS sequence"/>
</dbReference>
<dbReference type="Pfam" id="PF01183">
    <property type="entry name" value="Glyco_hydro_25"/>
    <property type="match status" value="1"/>
</dbReference>
<protein>
    <recommendedName>
        <fullName evidence="2">Peptidase C39-like domain-containing protein</fullName>
    </recommendedName>
</protein>
<dbReference type="RefSeq" id="WP_236251889.1">
    <property type="nucleotide sequence ID" value="NZ_BJLD01000001.1"/>
</dbReference>
<feature type="domain" description="Peptidase C39-like" evidence="2">
    <location>
        <begin position="10"/>
        <end position="154"/>
    </location>
</feature>
<reference evidence="3 5" key="1">
    <citation type="submission" date="2019-06" db="EMBL/GenBank/DDBJ databases">
        <title>Draft genome sequence of Corynebacterium striatum NBRC 15291.</title>
        <authorList>
            <person name="Miura T."/>
            <person name="Furukawa M."/>
            <person name="Shimamura M."/>
            <person name="Ohyama Y."/>
            <person name="Yamazoe A."/>
            <person name="Kawasaki H."/>
        </authorList>
    </citation>
    <scope>NUCLEOTIDE SEQUENCE [LARGE SCALE GENOMIC DNA]</scope>
    <source>
        <strain evidence="3 5">NBRC 15291</strain>
    </source>
</reference>
<dbReference type="SUPFAM" id="SSF51445">
    <property type="entry name" value="(Trans)glycosidases"/>
    <property type="match status" value="1"/>
</dbReference>
<dbReference type="EMBL" id="BJLD01000018">
    <property type="protein sequence ID" value="GEA44731.1"/>
    <property type="molecule type" value="Genomic_DNA"/>
</dbReference>
<evidence type="ECO:0000259" key="2">
    <source>
        <dbReference type="Pfam" id="PF13529"/>
    </source>
</evidence>